<feature type="compositionally biased region" description="Basic and acidic residues" evidence="9">
    <location>
        <begin position="1"/>
        <end position="10"/>
    </location>
</feature>
<evidence type="ECO:0000259" key="10">
    <source>
        <dbReference type="SMART" id="SM00415"/>
    </source>
</evidence>
<dbReference type="GO" id="GO:0006357">
    <property type="term" value="P:regulation of transcription by RNA polymerase II"/>
    <property type="evidence" value="ECO:0007669"/>
    <property type="project" value="TreeGrafter"/>
</dbReference>
<dbReference type="GO" id="GO:0003700">
    <property type="term" value="F:DNA-binding transcription factor activity"/>
    <property type="evidence" value="ECO:0007669"/>
    <property type="project" value="InterPro"/>
</dbReference>
<proteinExistence type="inferred from homology"/>
<comment type="subcellular location">
    <subcellularLocation>
        <location evidence="1">Nucleus</location>
    </subcellularLocation>
</comment>
<evidence type="ECO:0000256" key="8">
    <source>
        <dbReference type="ARBA" id="ARBA00061350"/>
    </source>
</evidence>
<dbReference type="GO" id="GO:0000978">
    <property type="term" value="F:RNA polymerase II cis-regulatory region sequence-specific DNA binding"/>
    <property type="evidence" value="ECO:0007669"/>
    <property type="project" value="TreeGrafter"/>
</dbReference>
<dbReference type="InterPro" id="IPR036390">
    <property type="entry name" value="WH_DNA-bd_sf"/>
</dbReference>
<keyword evidence="3" id="KW-0805">Transcription regulation</keyword>
<keyword evidence="4" id="KW-0346">Stress response</keyword>
<evidence type="ECO:0000256" key="6">
    <source>
        <dbReference type="ARBA" id="ARBA00023163"/>
    </source>
</evidence>
<dbReference type="EMBL" id="VEPZ02000111">
    <property type="protein sequence ID" value="KAE8733397.1"/>
    <property type="molecule type" value="Genomic_DNA"/>
</dbReference>
<evidence type="ECO:0000256" key="7">
    <source>
        <dbReference type="ARBA" id="ARBA00023242"/>
    </source>
</evidence>
<keyword evidence="2" id="KW-0597">Phosphoprotein</keyword>
<evidence type="ECO:0000313" key="12">
    <source>
        <dbReference type="Proteomes" id="UP000436088"/>
    </source>
</evidence>
<dbReference type="PANTHER" id="PTHR10015">
    <property type="entry name" value="HEAT SHOCK TRANSCRIPTION FACTOR"/>
    <property type="match status" value="1"/>
</dbReference>
<dbReference type="FunFam" id="1.10.10.10:FF:000057">
    <property type="entry name" value="Heat shock transcription factor 1"/>
    <property type="match status" value="1"/>
</dbReference>
<dbReference type="Proteomes" id="UP000436088">
    <property type="component" value="Unassembled WGS sequence"/>
</dbReference>
<feature type="region of interest" description="Disordered" evidence="9">
    <location>
        <begin position="1"/>
        <end position="49"/>
    </location>
</feature>
<accession>A0A6A3CXZ4</accession>
<evidence type="ECO:0000256" key="9">
    <source>
        <dbReference type="SAM" id="MobiDB-lite"/>
    </source>
</evidence>
<evidence type="ECO:0000313" key="11">
    <source>
        <dbReference type="EMBL" id="KAE8733397.1"/>
    </source>
</evidence>
<keyword evidence="7" id="KW-0539">Nucleus</keyword>
<dbReference type="InterPro" id="IPR000232">
    <property type="entry name" value="HSF_DNA-bd"/>
</dbReference>
<name>A0A6A3CXZ4_HIBSY</name>
<dbReference type="SUPFAM" id="SSF46785">
    <property type="entry name" value="Winged helix' DNA-binding domain"/>
    <property type="match status" value="1"/>
</dbReference>
<dbReference type="PRINTS" id="PR00056">
    <property type="entry name" value="HSFDOMAIN"/>
</dbReference>
<evidence type="ECO:0000256" key="1">
    <source>
        <dbReference type="ARBA" id="ARBA00004123"/>
    </source>
</evidence>
<dbReference type="Pfam" id="PF00447">
    <property type="entry name" value="HSF_DNA-bind"/>
    <property type="match status" value="1"/>
</dbReference>
<sequence length="379" mass="42826">MEEVVIKEEETQVTFAAPGTAGLSSSSSSSSSSNATPQPREGLNEVGPPPFLTKTFEMVEDPSTDSVVSWSKARNSFIVWDSHKFSTTLLPRYFKHNNFSSFIRQLNTYGFRKTDPDRWEFANEGFLGGKKHLLKTIKRRRNLVPSSQHQGGGACVELGQFGLDEEVERLKRDRSVLLAEIVRLRQQQQHSRYQVVAMEERLQNTERKQQQIMTFLAKALRNPTFIQQFAQQRQVHGVEIGRKRRLVASPSLENLQQEAVPVVVDNDQVEEQEELATIESEIETFFTSAMDNESSSEIKDHITSPMPVSNVTNSLGVNDTIWEELINEDLIGGEPTEELVVGDQAEVDVQVEDLAANQADWVDDLQELVDQMGYLRSNP</sequence>
<dbReference type="GO" id="GO:0034605">
    <property type="term" value="P:cellular response to heat"/>
    <property type="evidence" value="ECO:0007669"/>
    <property type="project" value="TreeGrafter"/>
</dbReference>
<gene>
    <name evidence="11" type="ORF">F3Y22_tig00001297pilonHSYRG00020</name>
</gene>
<dbReference type="PANTHER" id="PTHR10015:SF338">
    <property type="entry name" value="HEAT STRESS TRANSCRIPTION FACTOR A-2"/>
    <property type="match status" value="1"/>
</dbReference>
<dbReference type="AlphaFoldDB" id="A0A6A3CXZ4"/>
<dbReference type="OrthoDB" id="60033at2759"/>
<dbReference type="InterPro" id="IPR036388">
    <property type="entry name" value="WH-like_DNA-bd_sf"/>
</dbReference>
<reference evidence="11" key="1">
    <citation type="submission" date="2019-09" db="EMBL/GenBank/DDBJ databases">
        <title>Draft genome information of white flower Hibiscus syriacus.</title>
        <authorList>
            <person name="Kim Y.-M."/>
        </authorList>
    </citation>
    <scope>NUCLEOTIDE SEQUENCE [LARGE SCALE GENOMIC DNA]</scope>
    <source>
        <strain evidence="11">YM2019G1</strain>
    </source>
</reference>
<comment type="caution">
    <text evidence="11">The sequence shown here is derived from an EMBL/GenBank/DDBJ whole genome shotgun (WGS) entry which is preliminary data.</text>
</comment>
<organism evidence="11 12">
    <name type="scientific">Hibiscus syriacus</name>
    <name type="common">Rose of Sharon</name>
    <dbReference type="NCBI Taxonomy" id="106335"/>
    <lineage>
        <taxon>Eukaryota</taxon>
        <taxon>Viridiplantae</taxon>
        <taxon>Streptophyta</taxon>
        <taxon>Embryophyta</taxon>
        <taxon>Tracheophyta</taxon>
        <taxon>Spermatophyta</taxon>
        <taxon>Magnoliopsida</taxon>
        <taxon>eudicotyledons</taxon>
        <taxon>Gunneridae</taxon>
        <taxon>Pentapetalae</taxon>
        <taxon>rosids</taxon>
        <taxon>malvids</taxon>
        <taxon>Malvales</taxon>
        <taxon>Malvaceae</taxon>
        <taxon>Malvoideae</taxon>
        <taxon>Hibiscus</taxon>
    </lineage>
</organism>
<protein>
    <submittedName>
        <fullName evidence="11">Heat stress transcription factor A-2</fullName>
    </submittedName>
</protein>
<feature type="domain" description="HSF-type DNA-binding" evidence="10">
    <location>
        <begin position="47"/>
        <end position="140"/>
    </location>
</feature>
<dbReference type="Gene3D" id="1.10.10.10">
    <property type="entry name" value="Winged helix-like DNA-binding domain superfamily/Winged helix DNA-binding domain"/>
    <property type="match status" value="1"/>
</dbReference>
<evidence type="ECO:0000256" key="5">
    <source>
        <dbReference type="ARBA" id="ARBA00023125"/>
    </source>
</evidence>
<evidence type="ECO:0000256" key="2">
    <source>
        <dbReference type="ARBA" id="ARBA00022553"/>
    </source>
</evidence>
<evidence type="ECO:0000256" key="4">
    <source>
        <dbReference type="ARBA" id="ARBA00023016"/>
    </source>
</evidence>
<evidence type="ECO:0000256" key="3">
    <source>
        <dbReference type="ARBA" id="ARBA00023015"/>
    </source>
</evidence>
<keyword evidence="12" id="KW-1185">Reference proteome</keyword>
<keyword evidence="5" id="KW-0238">DNA-binding</keyword>
<comment type="similarity">
    <text evidence="8">Belongs to the HSF family. Class A subfamily.</text>
</comment>
<feature type="compositionally biased region" description="Low complexity" evidence="9">
    <location>
        <begin position="24"/>
        <end position="33"/>
    </location>
</feature>
<keyword evidence="6" id="KW-0804">Transcription</keyword>
<dbReference type="GO" id="GO:0005634">
    <property type="term" value="C:nucleus"/>
    <property type="evidence" value="ECO:0007669"/>
    <property type="project" value="UniProtKB-SubCell"/>
</dbReference>
<dbReference type="SMART" id="SM00415">
    <property type="entry name" value="HSF"/>
    <property type="match status" value="1"/>
</dbReference>